<dbReference type="Proteomes" id="UP000315131">
    <property type="component" value="Unassembled WGS sequence"/>
</dbReference>
<evidence type="ECO:0000256" key="2">
    <source>
        <dbReference type="ARBA" id="ARBA00022448"/>
    </source>
</evidence>
<evidence type="ECO:0000256" key="1">
    <source>
        <dbReference type="ARBA" id="ARBA00004141"/>
    </source>
</evidence>
<feature type="domain" description="Major facilitator superfamily (MFS) profile" evidence="7">
    <location>
        <begin position="248"/>
        <end position="467"/>
    </location>
</feature>
<protein>
    <submittedName>
        <fullName evidence="8">MFS transporter</fullName>
    </submittedName>
</protein>
<feature type="transmembrane region" description="Helical" evidence="6">
    <location>
        <begin position="159"/>
        <end position="179"/>
    </location>
</feature>
<evidence type="ECO:0000259" key="7">
    <source>
        <dbReference type="PROSITE" id="PS50850"/>
    </source>
</evidence>
<feature type="transmembrane region" description="Helical" evidence="6">
    <location>
        <begin position="317"/>
        <end position="335"/>
    </location>
</feature>
<name>A0A550I3J0_9FLAO</name>
<feature type="transmembrane region" description="Helical" evidence="6">
    <location>
        <begin position="119"/>
        <end position="138"/>
    </location>
</feature>
<dbReference type="InterPro" id="IPR036259">
    <property type="entry name" value="MFS_trans_sf"/>
</dbReference>
<feature type="transmembrane region" description="Helical" evidence="6">
    <location>
        <begin position="185"/>
        <end position="205"/>
    </location>
</feature>
<evidence type="ECO:0000256" key="3">
    <source>
        <dbReference type="ARBA" id="ARBA00022692"/>
    </source>
</evidence>
<evidence type="ECO:0000313" key="8">
    <source>
        <dbReference type="EMBL" id="TRO65511.1"/>
    </source>
</evidence>
<accession>A0A550I3J0</accession>
<dbReference type="PROSITE" id="PS50850">
    <property type="entry name" value="MFS"/>
    <property type="match status" value="1"/>
</dbReference>
<keyword evidence="4 6" id="KW-1133">Transmembrane helix</keyword>
<keyword evidence="5 6" id="KW-0472">Membrane</keyword>
<sequence>MKEKKLNISKRLGKNLSDNAFTRYVTFSALYAAQGIPEGITYFALPAWLAMNGKSAMEIAALVSVMLIPWSFKVLIAPVMDRFTLLAMGRKRPWVIFGQVGLIFSFLYLGMVPDPLNNLSGLMIAGFFVNFFGAFQDVATDGMAVEVIPANEQARANGLMWGSKTIGVSASLILGTWLINNLGFSLAVSLLSLAIVIIMIFPIYFRERPGEKLMPWTSGKASMDSKRTQLRSWTHIFKSLYRVVSLRASVILCIGVFILGIMYGMVDTLLPIFSIQELGWTNTYFSNVLSLTAVIGGFLGMFIGGYLVDYFGKIKMLTIYLVIITSVIASFAFMANLWDILFISIAFILCYTTLYTFLCIAVFASAMHLCWKTVAATQFTLYMALSNTGRSVGAGVLGIVKTNFDWETVFLIIAVIPFLLIILIQFINLKRHRIVVKSFDVIAQKITVKTVLNGKDMKPRIAEKQKL</sequence>
<feature type="transmembrane region" description="Helical" evidence="6">
    <location>
        <begin position="341"/>
        <end position="367"/>
    </location>
</feature>
<evidence type="ECO:0000313" key="9">
    <source>
        <dbReference type="Proteomes" id="UP000315131"/>
    </source>
</evidence>
<dbReference type="InterPro" id="IPR011701">
    <property type="entry name" value="MFS"/>
</dbReference>
<comment type="caution">
    <text evidence="8">The sequence shown here is derived from an EMBL/GenBank/DDBJ whole genome shotgun (WGS) entry which is preliminary data.</text>
</comment>
<keyword evidence="9" id="KW-1185">Reference proteome</keyword>
<dbReference type="PANTHER" id="PTHR12778">
    <property type="entry name" value="SOLUTE CARRIER FAMILY 33 ACETYL-COA TRANSPORTER -RELATED"/>
    <property type="match status" value="1"/>
</dbReference>
<feature type="transmembrane region" description="Helical" evidence="6">
    <location>
        <begin position="57"/>
        <end position="80"/>
    </location>
</feature>
<gene>
    <name evidence="8" type="ORF">FGM01_08920</name>
</gene>
<dbReference type="Gene3D" id="1.20.1250.20">
    <property type="entry name" value="MFS general substrate transporter like domains"/>
    <property type="match status" value="2"/>
</dbReference>
<evidence type="ECO:0000256" key="6">
    <source>
        <dbReference type="SAM" id="Phobius"/>
    </source>
</evidence>
<feature type="transmembrane region" description="Helical" evidence="6">
    <location>
        <begin position="21"/>
        <end position="45"/>
    </location>
</feature>
<dbReference type="PANTHER" id="PTHR12778:SF10">
    <property type="entry name" value="MAJOR FACILITATOR SUPERFAMILY DOMAIN-CONTAINING PROTEIN 3"/>
    <property type="match status" value="1"/>
</dbReference>
<dbReference type="OrthoDB" id="924673at2"/>
<comment type="subcellular location">
    <subcellularLocation>
        <location evidence="1">Membrane</location>
        <topology evidence="1">Multi-pass membrane protein</topology>
    </subcellularLocation>
</comment>
<evidence type="ECO:0000256" key="4">
    <source>
        <dbReference type="ARBA" id="ARBA00022989"/>
    </source>
</evidence>
<dbReference type="RefSeq" id="WP_143410827.1">
    <property type="nucleotide sequence ID" value="NZ_VHSF01000002.1"/>
</dbReference>
<feature type="transmembrane region" description="Helical" evidence="6">
    <location>
        <begin position="379"/>
        <end position="400"/>
    </location>
</feature>
<reference evidence="8 9" key="1">
    <citation type="submission" date="2019-06" db="EMBL/GenBank/DDBJ databases">
        <title>Gramella sabulilitoris sp. nov., isolated from a marine sand.</title>
        <authorList>
            <person name="Yoon J.-H."/>
        </authorList>
    </citation>
    <scope>NUCLEOTIDE SEQUENCE [LARGE SCALE GENOMIC DNA]</scope>
    <source>
        <strain evidence="8 9">HSMS-1</strain>
    </source>
</reference>
<keyword evidence="2" id="KW-0813">Transport</keyword>
<dbReference type="Pfam" id="PF07690">
    <property type="entry name" value="MFS_1"/>
    <property type="match status" value="1"/>
</dbReference>
<dbReference type="GO" id="GO:0022857">
    <property type="term" value="F:transmembrane transporter activity"/>
    <property type="evidence" value="ECO:0007669"/>
    <property type="project" value="InterPro"/>
</dbReference>
<keyword evidence="3 6" id="KW-0812">Transmembrane</keyword>
<dbReference type="InterPro" id="IPR020846">
    <property type="entry name" value="MFS_dom"/>
</dbReference>
<feature type="transmembrane region" description="Helical" evidence="6">
    <location>
        <begin position="240"/>
        <end position="264"/>
    </location>
</feature>
<feature type="transmembrane region" description="Helical" evidence="6">
    <location>
        <begin position="406"/>
        <end position="427"/>
    </location>
</feature>
<dbReference type="SUPFAM" id="SSF103473">
    <property type="entry name" value="MFS general substrate transporter"/>
    <property type="match status" value="1"/>
</dbReference>
<dbReference type="AlphaFoldDB" id="A0A550I3J0"/>
<feature type="transmembrane region" description="Helical" evidence="6">
    <location>
        <begin position="284"/>
        <end position="308"/>
    </location>
</feature>
<dbReference type="InterPro" id="IPR004752">
    <property type="entry name" value="AmpG_permease/AT-1"/>
</dbReference>
<proteinExistence type="predicted"/>
<evidence type="ECO:0000256" key="5">
    <source>
        <dbReference type="ARBA" id="ARBA00023136"/>
    </source>
</evidence>
<feature type="transmembrane region" description="Helical" evidence="6">
    <location>
        <begin position="92"/>
        <end position="113"/>
    </location>
</feature>
<dbReference type="EMBL" id="VHSF01000002">
    <property type="protein sequence ID" value="TRO65511.1"/>
    <property type="molecule type" value="Genomic_DNA"/>
</dbReference>
<organism evidence="8 9">
    <name type="scientific">Christiangramia sabulilitoris</name>
    <dbReference type="NCBI Taxonomy" id="2583991"/>
    <lineage>
        <taxon>Bacteria</taxon>
        <taxon>Pseudomonadati</taxon>
        <taxon>Bacteroidota</taxon>
        <taxon>Flavobacteriia</taxon>
        <taxon>Flavobacteriales</taxon>
        <taxon>Flavobacteriaceae</taxon>
        <taxon>Christiangramia</taxon>
    </lineage>
</organism>
<dbReference type="GO" id="GO:0016020">
    <property type="term" value="C:membrane"/>
    <property type="evidence" value="ECO:0007669"/>
    <property type="project" value="UniProtKB-SubCell"/>
</dbReference>